<evidence type="ECO:0000259" key="4">
    <source>
        <dbReference type="SMART" id="SM00226"/>
    </source>
</evidence>
<evidence type="ECO:0000256" key="2">
    <source>
        <dbReference type="ARBA" id="ARBA00022801"/>
    </source>
</evidence>
<keyword evidence="6" id="KW-1185">Reference proteome</keyword>
<sequence>MHILFVCTGNICRSPTAERLASAMGEQLRIPDFEVSSAGTRALVGHPIHQSAVAVLEGLGGSATGFAARQLTPRIASSADLVLAMTREHRDLVLERAPHKLHQTFTFVEAAQLASEFGAPNLTDLAHLRSRLTATDSFDIPDPIGQTPEVFERVGQRIADLLGPVLELCRQSASYTD</sequence>
<evidence type="ECO:0000256" key="1">
    <source>
        <dbReference type="ARBA" id="ARBA00011063"/>
    </source>
</evidence>
<dbReference type="SMART" id="SM00226">
    <property type="entry name" value="LMWPc"/>
    <property type="match status" value="1"/>
</dbReference>
<dbReference type="InterPro" id="IPR036196">
    <property type="entry name" value="Ptyr_pPase_sf"/>
</dbReference>
<dbReference type="SUPFAM" id="SSF52788">
    <property type="entry name" value="Phosphotyrosine protein phosphatases I"/>
    <property type="match status" value="1"/>
</dbReference>
<protein>
    <submittedName>
        <fullName evidence="5">Protein-tyrosine-phosphatase</fullName>
    </submittedName>
</protein>
<dbReference type="PANTHER" id="PTHR11717">
    <property type="entry name" value="LOW MOLECULAR WEIGHT PROTEIN TYROSINE PHOSPHATASE"/>
    <property type="match status" value="1"/>
</dbReference>
<dbReference type="Pfam" id="PF01451">
    <property type="entry name" value="LMWPc"/>
    <property type="match status" value="1"/>
</dbReference>
<organism evidence="5 6">
    <name type="scientific">Mycolicibacterium austroafricanum</name>
    <name type="common">Mycobacterium austroafricanum</name>
    <dbReference type="NCBI Taxonomy" id="39687"/>
    <lineage>
        <taxon>Bacteria</taxon>
        <taxon>Bacillati</taxon>
        <taxon>Actinomycetota</taxon>
        <taxon>Actinomycetes</taxon>
        <taxon>Mycobacteriales</taxon>
        <taxon>Mycobacteriaceae</taxon>
        <taxon>Mycolicibacterium</taxon>
    </lineage>
</organism>
<accession>A0ABT8HNQ5</accession>
<dbReference type="Proteomes" id="UP001172687">
    <property type="component" value="Unassembled WGS sequence"/>
</dbReference>
<evidence type="ECO:0000313" key="5">
    <source>
        <dbReference type="EMBL" id="MDN4522384.1"/>
    </source>
</evidence>
<evidence type="ECO:0000256" key="3">
    <source>
        <dbReference type="ARBA" id="ARBA00022912"/>
    </source>
</evidence>
<name>A0ABT8HNQ5_MYCAO</name>
<gene>
    <name evidence="5" type="ORF">QYF68_31865</name>
</gene>
<dbReference type="EMBL" id="JAUHTC010000100">
    <property type="protein sequence ID" value="MDN4522384.1"/>
    <property type="molecule type" value="Genomic_DNA"/>
</dbReference>
<feature type="domain" description="Phosphotyrosine protein phosphatase I" evidence="4">
    <location>
        <begin position="1"/>
        <end position="168"/>
    </location>
</feature>
<dbReference type="InterPro" id="IPR050438">
    <property type="entry name" value="LMW_PTPase"/>
</dbReference>
<dbReference type="Gene3D" id="3.40.50.2300">
    <property type="match status" value="1"/>
</dbReference>
<comment type="caution">
    <text evidence="5">The sequence shown here is derived from an EMBL/GenBank/DDBJ whole genome shotgun (WGS) entry which is preliminary data.</text>
</comment>
<dbReference type="PANTHER" id="PTHR11717:SF31">
    <property type="entry name" value="LOW MOLECULAR WEIGHT PROTEIN-TYROSINE-PHOSPHATASE ETP-RELATED"/>
    <property type="match status" value="1"/>
</dbReference>
<dbReference type="InterPro" id="IPR023485">
    <property type="entry name" value="Ptyr_pPase"/>
</dbReference>
<proteinExistence type="inferred from homology"/>
<dbReference type="PRINTS" id="PR00719">
    <property type="entry name" value="LMWPTPASE"/>
</dbReference>
<dbReference type="InterPro" id="IPR017867">
    <property type="entry name" value="Tyr_phospatase_low_mol_wt"/>
</dbReference>
<evidence type="ECO:0000313" key="6">
    <source>
        <dbReference type="Proteomes" id="UP001172687"/>
    </source>
</evidence>
<comment type="similarity">
    <text evidence="1">Belongs to the low molecular weight phosphotyrosine protein phosphatase family.</text>
</comment>
<keyword evidence="2" id="KW-0378">Hydrolase</keyword>
<reference evidence="5" key="1">
    <citation type="submission" date="2023-07" db="EMBL/GenBank/DDBJ databases">
        <title>Degradation of tert-butanol by M. austroafricanum TBA100.</title>
        <authorList>
            <person name="Helbich S."/>
            <person name="Vainshtein Y."/>
        </authorList>
    </citation>
    <scope>NUCLEOTIDE SEQUENCE</scope>
    <source>
        <strain evidence="5">TBA100</strain>
    </source>
</reference>
<keyword evidence="3" id="KW-0904">Protein phosphatase</keyword>